<keyword evidence="3" id="KW-0547">Nucleotide-binding</keyword>
<keyword evidence="7" id="KW-0234">DNA repair</keyword>
<evidence type="ECO:0000256" key="6">
    <source>
        <dbReference type="ARBA" id="ARBA00023125"/>
    </source>
</evidence>
<reference evidence="10" key="1">
    <citation type="submission" date="2021-06" db="EMBL/GenBank/DDBJ databases">
        <authorList>
            <person name="Kallberg Y."/>
            <person name="Tangrot J."/>
            <person name="Rosling A."/>
        </authorList>
    </citation>
    <scope>NUCLEOTIDE SEQUENCE</scope>
    <source>
        <strain evidence="10">AZ414A</strain>
    </source>
</reference>
<keyword evidence="8" id="KW-0539">Nucleus</keyword>
<dbReference type="Pfam" id="PF01624">
    <property type="entry name" value="MutS_I"/>
    <property type="match status" value="1"/>
</dbReference>
<evidence type="ECO:0000256" key="1">
    <source>
        <dbReference type="ARBA" id="ARBA00004123"/>
    </source>
</evidence>
<sequence length="771" mass="87523">METKDRPDLTFDNQQGERKFCSLFRSLPEKSGNTIRLFERNCGEYYSVHGDDAIYISQTVYKTSSIIKYLGGDVKNGIPSCTLSRLNLETFLRDSLLNKQMKIEIWGQESRKNNGWKLIKRLEDIMFSNVDVATSPMVLSIKLKIAEDQKIVGVAFADTTVQELGVSEFVDNDLYTNFESLIIQLGVKECIIESRKDYETSKLMDVLNRCDTVITESKKSDFAINDIEQDLNRLLGENVSVASLPEYEMKNAMAACACIINYLSLMSDESNFGHYTLRNHDLSQYMRLDSSALKALNLMPGPQDEQRLSLVEIFVNDTEIRQSIREDHLKSTPDLHRIAKRFQRGSATLQDVIRVYQVLTKLPELINLLESFNTMNDVLKETIEEAYLIKLREYNVQLEKLKEMIETTVDFEAADHHHYVVKADFDDTLKVYFTTIKLRELSSSFSNLKETYEKAQSSLVKEIIAIAAAHAPKSYVRPKINEKGEGRFLLKNSRHPCLEVQDDVSFISNNVELVKDQSELLIITGPNMGGKSTYIRQIGVIALMAQVGCFVPCSEANICIFDCILARVGAGDSQLKGTATTNSLIIIDELGRGTSTYDGFGLAWAISEYIATNIRCFCLVATHFHELTVLSDNISYVRNLHVTACVDQNLSGVRDITLLYKVNEGVCDESFGINVAELANFPETVVKLARRKANELENFSNTDQEAKKQCSRQEIKEGDMIIEDFLKEIAQTPNTELMDYNSMLNHVQKIKDKYEPKFQNNPWCRDVIEGF</sequence>
<dbReference type="InterPro" id="IPR036678">
    <property type="entry name" value="MutS_con_dom_sf"/>
</dbReference>
<dbReference type="GO" id="GO:0140664">
    <property type="term" value="F:ATP-dependent DNA damage sensor activity"/>
    <property type="evidence" value="ECO:0007669"/>
    <property type="project" value="InterPro"/>
</dbReference>
<evidence type="ECO:0000259" key="9">
    <source>
        <dbReference type="PROSITE" id="PS00486"/>
    </source>
</evidence>
<dbReference type="FunFam" id="3.30.420.110:FF:000002">
    <property type="entry name" value="DNA mismatch repair protein"/>
    <property type="match status" value="1"/>
</dbReference>
<organism evidence="10 11">
    <name type="scientific">Diversispora eburnea</name>
    <dbReference type="NCBI Taxonomy" id="1213867"/>
    <lineage>
        <taxon>Eukaryota</taxon>
        <taxon>Fungi</taxon>
        <taxon>Fungi incertae sedis</taxon>
        <taxon>Mucoromycota</taxon>
        <taxon>Glomeromycotina</taxon>
        <taxon>Glomeromycetes</taxon>
        <taxon>Diversisporales</taxon>
        <taxon>Diversisporaceae</taxon>
        <taxon>Diversispora</taxon>
    </lineage>
</organism>
<dbReference type="InterPro" id="IPR036187">
    <property type="entry name" value="DNA_mismatch_repair_MutS_sf"/>
</dbReference>
<feature type="domain" description="DNA mismatch repair proteins mutS family" evidence="9">
    <location>
        <begin position="583"/>
        <end position="599"/>
    </location>
</feature>
<dbReference type="GO" id="GO:0030983">
    <property type="term" value="F:mismatched DNA binding"/>
    <property type="evidence" value="ECO:0007669"/>
    <property type="project" value="InterPro"/>
</dbReference>
<dbReference type="Gene3D" id="3.40.1170.10">
    <property type="entry name" value="DNA repair protein MutS, domain I"/>
    <property type="match status" value="1"/>
</dbReference>
<dbReference type="Pfam" id="PF05188">
    <property type="entry name" value="MutS_II"/>
    <property type="match status" value="1"/>
</dbReference>
<name>A0A9N8YXM0_9GLOM</name>
<comment type="caution">
    <text evidence="10">The sequence shown here is derived from an EMBL/GenBank/DDBJ whole genome shotgun (WGS) entry which is preliminary data.</text>
</comment>
<comment type="subcellular location">
    <subcellularLocation>
        <location evidence="1">Nucleus</location>
    </subcellularLocation>
</comment>
<dbReference type="InterPro" id="IPR011184">
    <property type="entry name" value="DNA_mismatch_repair_Msh2"/>
</dbReference>
<comment type="similarity">
    <text evidence="2">Belongs to the DNA mismatch repair MutS family.</text>
</comment>
<dbReference type="InterPro" id="IPR045076">
    <property type="entry name" value="MutS"/>
</dbReference>
<dbReference type="Gene3D" id="3.40.50.300">
    <property type="entry name" value="P-loop containing nucleotide triphosphate hydrolases"/>
    <property type="match status" value="1"/>
</dbReference>
<dbReference type="GO" id="GO:0006312">
    <property type="term" value="P:mitotic recombination"/>
    <property type="evidence" value="ECO:0007669"/>
    <property type="project" value="TreeGrafter"/>
</dbReference>
<dbReference type="Proteomes" id="UP000789706">
    <property type="component" value="Unassembled WGS sequence"/>
</dbReference>
<dbReference type="SMART" id="SM00533">
    <property type="entry name" value="MUTSd"/>
    <property type="match status" value="1"/>
</dbReference>
<evidence type="ECO:0000256" key="5">
    <source>
        <dbReference type="ARBA" id="ARBA00022840"/>
    </source>
</evidence>
<proteinExistence type="inferred from homology"/>
<keyword evidence="11" id="KW-1185">Reference proteome</keyword>
<evidence type="ECO:0000256" key="7">
    <source>
        <dbReference type="ARBA" id="ARBA00023204"/>
    </source>
</evidence>
<accession>A0A9N8YXM0</accession>
<dbReference type="GO" id="GO:0006298">
    <property type="term" value="P:mismatch repair"/>
    <property type="evidence" value="ECO:0007669"/>
    <property type="project" value="InterPro"/>
</dbReference>
<evidence type="ECO:0000313" key="10">
    <source>
        <dbReference type="EMBL" id="CAG8456480.1"/>
    </source>
</evidence>
<dbReference type="Gene3D" id="1.10.1420.10">
    <property type="match status" value="1"/>
</dbReference>
<gene>
    <name evidence="10" type="ORF">DEBURN_LOCUS2443</name>
</gene>
<dbReference type="InterPro" id="IPR007695">
    <property type="entry name" value="DNA_mismatch_repair_MutS-lik_N"/>
</dbReference>
<dbReference type="SMART" id="SM00534">
    <property type="entry name" value="MUTSac"/>
    <property type="match status" value="1"/>
</dbReference>
<evidence type="ECO:0000313" key="11">
    <source>
        <dbReference type="Proteomes" id="UP000789706"/>
    </source>
</evidence>
<dbReference type="PIRSF" id="PIRSF005813">
    <property type="entry name" value="MSH2"/>
    <property type="match status" value="1"/>
</dbReference>
<dbReference type="InterPro" id="IPR007860">
    <property type="entry name" value="DNA_mmatch_repair_MutS_con_dom"/>
</dbReference>
<keyword evidence="4" id="KW-0227">DNA damage</keyword>
<dbReference type="InterPro" id="IPR000432">
    <property type="entry name" value="DNA_mismatch_repair_MutS_C"/>
</dbReference>
<dbReference type="GO" id="GO:0032301">
    <property type="term" value="C:MutSalpha complex"/>
    <property type="evidence" value="ECO:0007669"/>
    <property type="project" value="TreeGrafter"/>
</dbReference>
<dbReference type="OrthoDB" id="295033at2759"/>
<dbReference type="Pfam" id="PF00488">
    <property type="entry name" value="MutS_V"/>
    <property type="match status" value="1"/>
</dbReference>
<evidence type="ECO:0000256" key="4">
    <source>
        <dbReference type="ARBA" id="ARBA00022763"/>
    </source>
</evidence>
<dbReference type="Gene3D" id="3.30.420.110">
    <property type="entry name" value="MutS, connector domain"/>
    <property type="match status" value="1"/>
</dbReference>
<evidence type="ECO:0000256" key="2">
    <source>
        <dbReference type="ARBA" id="ARBA00006271"/>
    </source>
</evidence>
<dbReference type="AlphaFoldDB" id="A0A9N8YXM0"/>
<protein>
    <submittedName>
        <fullName evidence="10">9119_t:CDS:1</fullName>
    </submittedName>
</protein>
<dbReference type="PROSITE" id="PS00486">
    <property type="entry name" value="DNA_MISMATCH_REPAIR_2"/>
    <property type="match status" value="1"/>
</dbReference>
<dbReference type="InterPro" id="IPR007696">
    <property type="entry name" value="DNA_mismatch_repair_MutS_core"/>
</dbReference>
<evidence type="ECO:0000256" key="3">
    <source>
        <dbReference type="ARBA" id="ARBA00022741"/>
    </source>
</evidence>
<dbReference type="EMBL" id="CAJVPK010000133">
    <property type="protein sequence ID" value="CAG8456480.1"/>
    <property type="molecule type" value="Genomic_DNA"/>
</dbReference>
<dbReference type="InterPro" id="IPR027417">
    <property type="entry name" value="P-loop_NTPase"/>
</dbReference>
<dbReference type="SUPFAM" id="SSF52540">
    <property type="entry name" value="P-loop containing nucleoside triphosphate hydrolases"/>
    <property type="match status" value="1"/>
</dbReference>
<dbReference type="GO" id="GO:0005524">
    <property type="term" value="F:ATP binding"/>
    <property type="evidence" value="ECO:0007669"/>
    <property type="project" value="UniProtKB-KW"/>
</dbReference>
<dbReference type="SUPFAM" id="SSF53150">
    <property type="entry name" value="DNA repair protein MutS, domain II"/>
    <property type="match status" value="1"/>
</dbReference>
<dbReference type="PANTHER" id="PTHR11361:SF35">
    <property type="entry name" value="DNA MISMATCH REPAIR PROTEIN MSH2"/>
    <property type="match status" value="1"/>
</dbReference>
<keyword evidence="5" id="KW-0067">ATP-binding</keyword>
<dbReference type="InterPro" id="IPR016151">
    <property type="entry name" value="DNA_mismatch_repair_MutS_N"/>
</dbReference>
<dbReference type="Pfam" id="PF05192">
    <property type="entry name" value="MutS_III"/>
    <property type="match status" value="1"/>
</dbReference>
<dbReference type="SUPFAM" id="SSF48334">
    <property type="entry name" value="DNA repair protein MutS, domain III"/>
    <property type="match status" value="1"/>
</dbReference>
<dbReference type="PANTHER" id="PTHR11361">
    <property type="entry name" value="DNA MISMATCH REPAIR PROTEIN MUTS FAMILY MEMBER"/>
    <property type="match status" value="1"/>
</dbReference>
<keyword evidence="6" id="KW-0238">DNA-binding</keyword>
<evidence type="ECO:0000256" key="8">
    <source>
        <dbReference type="ARBA" id="ARBA00023242"/>
    </source>
</evidence>